<evidence type="ECO:0000313" key="2">
    <source>
        <dbReference type="Proteomes" id="UP000827986"/>
    </source>
</evidence>
<protein>
    <submittedName>
        <fullName evidence="1">Uncharacterized protein</fullName>
    </submittedName>
</protein>
<evidence type="ECO:0000313" key="1">
    <source>
        <dbReference type="EMBL" id="KAH1174645.1"/>
    </source>
</evidence>
<dbReference type="EMBL" id="JAHDVG010000479">
    <property type="protein sequence ID" value="KAH1174645.1"/>
    <property type="molecule type" value="Genomic_DNA"/>
</dbReference>
<keyword evidence="2" id="KW-1185">Reference proteome</keyword>
<dbReference type="AlphaFoldDB" id="A0A9D4AZL7"/>
<reference evidence="1" key="1">
    <citation type="submission" date="2021-09" db="EMBL/GenBank/DDBJ databases">
        <title>The genome of Mauremys mutica provides insights into the evolution of semi-aquatic lifestyle.</title>
        <authorList>
            <person name="Gong S."/>
            <person name="Gao Y."/>
        </authorList>
    </citation>
    <scope>NUCLEOTIDE SEQUENCE</scope>
    <source>
        <strain evidence="1">MM-2020</strain>
        <tissue evidence="1">Muscle</tissue>
    </source>
</reference>
<accession>A0A9D4AZL7</accession>
<sequence length="103" mass="11186">MLRGRAALDWKGDSIDAMGLPVLSGWRTPNKQSRLPLAETWANLCQFHPPSSAGSISVNSSVADILTGTVSTRETFMQGETQSMSFQPPRPVTALAFQHRKAS</sequence>
<proteinExistence type="predicted"/>
<comment type="caution">
    <text evidence="1">The sequence shown here is derived from an EMBL/GenBank/DDBJ whole genome shotgun (WGS) entry which is preliminary data.</text>
</comment>
<organism evidence="1 2">
    <name type="scientific">Mauremys mutica</name>
    <name type="common">yellowpond turtle</name>
    <dbReference type="NCBI Taxonomy" id="74926"/>
    <lineage>
        <taxon>Eukaryota</taxon>
        <taxon>Metazoa</taxon>
        <taxon>Chordata</taxon>
        <taxon>Craniata</taxon>
        <taxon>Vertebrata</taxon>
        <taxon>Euteleostomi</taxon>
        <taxon>Archelosauria</taxon>
        <taxon>Testudinata</taxon>
        <taxon>Testudines</taxon>
        <taxon>Cryptodira</taxon>
        <taxon>Durocryptodira</taxon>
        <taxon>Testudinoidea</taxon>
        <taxon>Geoemydidae</taxon>
        <taxon>Geoemydinae</taxon>
        <taxon>Mauremys</taxon>
    </lineage>
</organism>
<name>A0A9D4AZL7_9SAUR</name>
<gene>
    <name evidence="1" type="ORF">KIL84_008636</name>
</gene>
<dbReference type="Proteomes" id="UP000827986">
    <property type="component" value="Unassembled WGS sequence"/>
</dbReference>